<dbReference type="PaxDb" id="3880-AES70509"/>
<dbReference type="AlphaFoldDB" id="G7J208"/>
<dbReference type="HOGENOM" id="CLU_3071688_0_0_1"/>
<evidence type="ECO:0000313" key="2">
    <source>
        <dbReference type="EnsemblPlants" id="AES70509"/>
    </source>
</evidence>
<accession>G7J208</accession>
<reference evidence="2" key="3">
    <citation type="submission" date="2015-04" db="UniProtKB">
        <authorList>
            <consortium name="EnsemblPlants"/>
        </authorList>
    </citation>
    <scope>IDENTIFICATION</scope>
    <source>
        <strain evidence="2">cv. Jemalong A17</strain>
    </source>
</reference>
<dbReference type="EnsemblPlants" id="AES70509">
    <property type="protein sequence ID" value="AES70509"/>
    <property type="gene ID" value="MTR_3g056090"/>
</dbReference>
<keyword evidence="3" id="KW-1185">Reference proteome</keyword>
<reference evidence="1 3" key="2">
    <citation type="journal article" date="2014" name="BMC Genomics">
        <title>An improved genome release (version Mt4.0) for the model legume Medicago truncatula.</title>
        <authorList>
            <person name="Tang H."/>
            <person name="Krishnakumar V."/>
            <person name="Bidwell S."/>
            <person name="Rosen B."/>
            <person name="Chan A."/>
            <person name="Zhou S."/>
            <person name="Gentzbittel L."/>
            <person name="Childs K.L."/>
            <person name="Yandell M."/>
            <person name="Gundlach H."/>
            <person name="Mayer K.F."/>
            <person name="Schwartz D.C."/>
            <person name="Town C.D."/>
        </authorList>
    </citation>
    <scope>GENOME REANNOTATION</scope>
    <source>
        <strain evidence="2 3">cv. Jemalong A17</strain>
    </source>
</reference>
<dbReference type="EMBL" id="CM001219">
    <property type="protein sequence ID" value="AES70509.1"/>
    <property type="molecule type" value="Genomic_DNA"/>
</dbReference>
<proteinExistence type="predicted"/>
<dbReference type="Proteomes" id="UP000002051">
    <property type="component" value="Chromosome 3"/>
</dbReference>
<reference evidence="1 3" key="1">
    <citation type="journal article" date="2011" name="Nature">
        <title>The Medicago genome provides insight into the evolution of rhizobial symbioses.</title>
        <authorList>
            <person name="Young N.D."/>
            <person name="Debelle F."/>
            <person name="Oldroyd G.E."/>
            <person name="Geurts R."/>
            <person name="Cannon S.B."/>
            <person name="Udvardi M.K."/>
            <person name="Benedito V.A."/>
            <person name="Mayer K.F."/>
            <person name="Gouzy J."/>
            <person name="Schoof H."/>
            <person name="Van de Peer Y."/>
            <person name="Proost S."/>
            <person name="Cook D.R."/>
            <person name="Meyers B.C."/>
            <person name="Spannagl M."/>
            <person name="Cheung F."/>
            <person name="De Mita S."/>
            <person name="Krishnakumar V."/>
            <person name="Gundlach H."/>
            <person name="Zhou S."/>
            <person name="Mudge J."/>
            <person name="Bharti A.K."/>
            <person name="Murray J.D."/>
            <person name="Naoumkina M.A."/>
            <person name="Rosen B."/>
            <person name="Silverstein K.A."/>
            <person name="Tang H."/>
            <person name="Rombauts S."/>
            <person name="Zhao P.X."/>
            <person name="Zhou P."/>
            <person name="Barbe V."/>
            <person name="Bardou P."/>
            <person name="Bechner M."/>
            <person name="Bellec A."/>
            <person name="Berger A."/>
            <person name="Berges H."/>
            <person name="Bidwell S."/>
            <person name="Bisseling T."/>
            <person name="Choisne N."/>
            <person name="Couloux A."/>
            <person name="Denny R."/>
            <person name="Deshpande S."/>
            <person name="Dai X."/>
            <person name="Doyle J.J."/>
            <person name="Dudez A.M."/>
            <person name="Farmer A.D."/>
            <person name="Fouteau S."/>
            <person name="Franken C."/>
            <person name="Gibelin C."/>
            <person name="Gish J."/>
            <person name="Goldstein S."/>
            <person name="Gonzalez A.J."/>
            <person name="Green P.J."/>
            <person name="Hallab A."/>
            <person name="Hartog M."/>
            <person name="Hua A."/>
            <person name="Humphray S.J."/>
            <person name="Jeong D.H."/>
            <person name="Jing Y."/>
            <person name="Jocker A."/>
            <person name="Kenton S.M."/>
            <person name="Kim D.J."/>
            <person name="Klee K."/>
            <person name="Lai H."/>
            <person name="Lang C."/>
            <person name="Lin S."/>
            <person name="Macmil S.L."/>
            <person name="Magdelenat G."/>
            <person name="Matthews L."/>
            <person name="McCorrison J."/>
            <person name="Monaghan E.L."/>
            <person name="Mun J.H."/>
            <person name="Najar F.Z."/>
            <person name="Nicholson C."/>
            <person name="Noirot C."/>
            <person name="O'Bleness M."/>
            <person name="Paule C.R."/>
            <person name="Poulain J."/>
            <person name="Prion F."/>
            <person name="Qin B."/>
            <person name="Qu C."/>
            <person name="Retzel E.F."/>
            <person name="Riddle C."/>
            <person name="Sallet E."/>
            <person name="Samain S."/>
            <person name="Samson N."/>
            <person name="Sanders I."/>
            <person name="Saurat O."/>
            <person name="Scarpelli C."/>
            <person name="Schiex T."/>
            <person name="Segurens B."/>
            <person name="Severin A.J."/>
            <person name="Sherrier D.J."/>
            <person name="Shi R."/>
            <person name="Sims S."/>
            <person name="Singer S.R."/>
            <person name="Sinharoy S."/>
            <person name="Sterck L."/>
            <person name="Viollet A."/>
            <person name="Wang B.B."/>
            <person name="Wang K."/>
            <person name="Wang M."/>
            <person name="Wang X."/>
            <person name="Warfsmann J."/>
            <person name="Weissenbach J."/>
            <person name="White D.D."/>
            <person name="White J.D."/>
            <person name="Wiley G.B."/>
            <person name="Wincker P."/>
            <person name="Xing Y."/>
            <person name="Yang L."/>
            <person name="Yao Z."/>
            <person name="Ying F."/>
            <person name="Zhai J."/>
            <person name="Zhou L."/>
            <person name="Zuber A."/>
            <person name="Denarie J."/>
            <person name="Dixon R.A."/>
            <person name="May G.D."/>
            <person name="Schwartz D.C."/>
            <person name="Rogers J."/>
            <person name="Quetier F."/>
            <person name="Town C.D."/>
            <person name="Roe B.A."/>
        </authorList>
    </citation>
    <scope>NUCLEOTIDE SEQUENCE [LARGE SCALE GENOMIC DNA]</scope>
    <source>
        <strain evidence="1">A17</strain>
        <strain evidence="2 3">cv. Jemalong A17</strain>
    </source>
</reference>
<protein>
    <submittedName>
        <fullName evidence="1 2">Uncharacterized protein</fullName>
    </submittedName>
</protein>
<gene>
    <name evidence="1" type="ordered locus">MTR_3g056090</name>
</gene>
<evidence type="ECO:0000313" key="3">
    <source>
        <dbReference type="Proteomes" id="UP000002051"/>
    </source>
</evidence>
<name>G7J208_MEDTR</name>
<organism evidence="1 3">
    <name type="scientific">Medicago truncatula</name>
    <name type="common">Barrel medic</name>
    <name type="synonym">Medicago tribuloides</name>
    <dbReference type="NCBI Taxonomy" id="3880"/>
    <lineage>
        <taxon>Eukaryota</taxon>
        <taxon>Viridiplantae</taxon>
        <taxon>Streptophyta</taxon>
        <taxon>Embryophyta</taxon>
        <taxon>Tracheophyta</taxon>
        <taxon>Spermatophyta</taxon>
        <taxon>Magnoliopsida</taxon>
        <taxon>eudicotyledons</taxon>
        <taxon>Gunneridae</taxon>
        <taxon>Pentapetalae</taxon>
        <taxon>rosids</taxon>
        <taxon>fabids</taxon>
        <taxon>Fabales</taxon>
        <taxon>Fabaceae</taxon>
        <taxon>Papilionoideae</taxon>
        <taxon>50 kb inversion clade</taxon>
        <taxon>NPAAA clade</taxon>
        <taxon>Hologalegina</taxon>
        <taxon>IRL clade</taxon>
        <taxon>Trifolieae</taxon>
        <taxon>Medicago</taxon>
    </lineage>
</organism>
<sequence length="53" mass="6074">MLCAKYQLYVTLYHTKISEEIGAELQITFIKLKSLWHTKIGSIKGLIQIFSSS</sequence>
<evidence type="ECO:0000313" key="1">
    <source>
        <dbReference type="EMBL" id="AES70509.1"/>
    </source>
</evidence>